<feature type="compositionally biased region" description="Pro residues" evidence="1">
    <location>
        <begin position="204"/>
        <end position="216"/>
    </location>
</feature>
<feature type="region of interest" description="Disordered" evidence="1">
    <location>
        <begin position="137"/>
        <end position="216"/>
    </location>
</feature>
<evidence type="ECO:0000313" key="2">
    <source>
        <dbReference type="EMBL" id="KAJ7217111.1"/>
    </source>
</evidence>
<dbReference type="EMBL" id="JARJCW010000014">
    <property type="protein sequence ID" value="KAJ7217111.1"/>
    <property type="molecule type" value="Genomic_DNA"/>
</dbReference>
<organism evidence="2 3">
    <name type="scientific">Mycena pura</name>
    <dbReference type="NCBI Taxonomy" id="153505"/>
    <lineage>
        <taxon>Eukaryota</taxon>
        <taxon>Fungi</taxon>
        <taxon>Dikarya</taxon>
        <taxon>Basidiomycota</taxon>
        <taxon>Agaricomycotina</taxon>
        <taxon>Agaricomycetes</taxon>
        <taxon>Agaricomycetidae</taxon>
        <taxon>Agaricales</taxon>
        <taxon>Marasmiineae</taxon>
        <taxon>Mycenaceae</taxon>
        <taxon>Mycena</taxon>
    </lineage>
</organism>
<feature type="region of interest" description="Disordered" evidence="1">
    <location>
        <begin position="78"/>
        <end position="114"/>
    </location>
</feature>
<evidence type="ECO:0000313" key="3">
    <source>
        <dbReference type="Proteomes" id="UP001219525"/>
    </source>
</evidence>
<name>A0AAD6VQA7_9AGAR</name>
<proteinExistence type="predicted"/>
<comment type="caution">
    <text evidence="2">The sequence shown here is derived from an EMBL/GenBank/DDBJ whole genome shotgun (WGS) entry which is preliminary data.</text>
</comment>
<protein>
    <submittedName>
        <fullName evidence="2">Uncharacterized protein</fullName>
    </submittedName>
</protein>
<dbReference type="AlphaFoldDB" id="A0AAD6VQA7"/>
<feature type="compositionally biased region" description="Pro residues" evidence="1">
    <location>
        <begin position="94"/>
        <end position="114"/>
    </location>
</feature>
<dbReference type="Proteomes" id="UP001219525">
    <property type="component" value="Unassembled WGS sequence"/>
</dbReference>
<evidence type="ECO:0000256" key="1">
    <source>
        <dbReference type="SAM" id="MobiDB-lite"/>
    </source>
</evidence>
<accession>A0AAD6VQA7</accession>
<reference evidence="2" key="1">
    <citation type="submission" date="2023-03" db="EMBL/GenBank/DDBJ databases">
        <title>Massive genome expansion in bonnet fungi (Mycena s.s.) driven by repeated elements and novel gene families across ecological guilds.</title>
        <authorList>
            <consortium name="Lawrence Berkeley National Laboratory"/>
            <person name="Harder C.B."/>
            <person name="Miyauchi S."/>
            <person name="Viragh M."/>
            <person name="Kuo A."/>
            <person name="Thoen E."/>
            <person name="Andreopoulos B."/>
            <person name="Lu D."/>
            <person name="Skrede I."/>
            <person name="Drula E."/>
            <person name="Henrissat B."/>
            <person name="Morin E."/>
            <person name="Kohler A."/>
            <person name="Barry K."/>
            <person name="LaButti K."/>
            <person name="Morin E."/>
            <person name="Salamov A."/>
            <person name="Lipzen A."/>
            <person name="Mereny Z."/>
            <person name="Hegedus B."/>
            <person name="Baldrian P."/>
            <person name="Stursova M."/>
            <person name="Weitz H."/>
            <person name="Taylor A."/>
            <person name="Grigoriev I.V."/>
            <person name="Nagy L.G."/>
            <person name="Martin F."/>
            <person name="Kauserud H."/>
        </authorList>
    </citation>
    <scope>NUCLEOTIDE SEQUENCE</scope>
    <source>
        <strain evidence="2">9144</strain>
    </source>
</reference>
<gene>
    <name evidence="2" type="ORF">GGX14DRAFT_561630</name>
</gene>
<keyword evidence="3" id="KW-1185">Reference proteome</keyword>
<feature type="compositionally biased region" description="Pro residues" evidence="1">
    <location>
        <begin position="167"/>
        <end position="186"/>
    </location>
</feature>
<sequence>MHRCCHLATTRGDAMHHARRPSARRGAELAQLANLNLAVAPTSPTLRSHICETPFADEKWRANDSFLAATRRVPGCECLRPHPGTRHVTTPRRPQTPMPAPGMSTRPPPPGFTPRPHPALTPRPTAVRPLTSACGVHAPTTAPPGSRHVTTPRPASTSANARAWRVHPPPPPGFTPRPTAVRPPAPACGVHARERPCPGVSTPHAPPPSDPPPPRTPVPVMLTAPPSSCHAPTAVRPPAPCVVSTPANARARERPCAPGVQAHLPGPHLPHGLQYARTGMCGLRPQRANVYTHPHAHTGAPACTHWRTRMHTPAPACTHLRRAPARTAQHVRKHPCLACPRPPWLYAMLPPGSPRAAFASPLTSRHAPTQLPTRSVCIARPPVHARA</sequence>
<dbReference type="PRINTS" id="PR01217">
    <property type="entry name" value="PRICHEXTENSN"/>
</dbReference>